<protein>
    <submittedName>
        <fullName evidence="1">Uncharacterized protein</fullName>
    </submittedName>
</protein>
<proteinExistence type="predicted"/>
<reference evidence="2" key="1">
    <citation type="journal article" date="2022" name="Mol. Ecol. Resour.">
        <title>The genomes of chicory, endive, great burdock and yacon provide insights into Asteraceae palaeo-polyploidization history and plant inulin production.</title>
        <authorList>
            <person name="Fan W."/>
            <person name="Wang S."/>
            <person name="Wang H."/>
            <person name="Wang A."/>
            <person name="Jiang F."/>
            <person name="Liu H."/>
            <person name="Zhao H."/>
            <person name="Xu D."/>
            <person name="Zhang Y."/>
        </authorList>
    </citation>
    <scope>NUCLEOTIDE SEQUENCE [LARGE SCALE GENOMIC DNA]</scope>
    <source>
        <strain evidence="2">cv. Niubang</strain>
    </source>
</reference>
<sequence length="140" mass="16435">MMDLIPDSVDLSLTVDFDQYFNESLVFSMRSDQADKLQNLEKLYGQPLDDNTRLYTNYFKDCMNYTYATSKKAIPMLPIAKPPMTPLHEGSLQFQKLKRMQEKHPSYFLIMVDDKVCSSSLDKMITLYTMFCPWGEWHGY</sequence>
<name>A0ACB9CJF5_ARCLA</name>
<organism evidence="1 2">
    <name type="scientific">Arctium lappa</name>
    <name type="common">Greater burdock</name>
    <name type="synonym">Lappa major</name>
    <dbReference type="NCBI Taxonomy" id="4217"/>
    <lineage>
        <taxon>Eukaryota</taxon>
        <taxon>Viridiplantae</taxon>
        <taxon>Streptophyta</taxon>
        <taxon>Embryophyta</taxon>
        <taxon>Tracheophyta</taxon>
        <taxon>Spermatophyta</taxon>
        <taxon>Magnoliopsida</taxon>
        <taxon>eudicotyledons</taxon>
        <taxon>Gunneridae</taxon>
        <taxon>Pentapetalae</taxon>
        <taxon>asterids</taxon>
        <taxon>campanulids</taxon>
        <taxon>Asterales</taxon>
        <taxon>Asteraceae</taxon>
        <taxon>Carduoideae</taxon>
        <taxon>Cardueae</taxon>
        <taxon>Arctiinae</taxon>
        <taxon>Arctium</taxon>
    </lineage>
</organism>
<keyword evidence="2" id="KW-1185">Reference proteome</keyword>
<evidence type="ECO:0000313" key="2">
    <source>
        <dbReference type="Proteomes" id="UP001055879"/>
    </source>
</evidence>
<dbReference type="Proteomes" id="UP001055879">
    <property type="component" value="Linkage Group LG04"/>
</dbReference>
<gene>
    <name evidence="1" type="ORF">L6452_13851</name>
</gene>
<evidence type="ECO:0000313" key="1">
    <source>
        <dbReference type="EMBL" id="KAI3734383.1"/>
    </source>
</evidence>
<comment type="caution">
    <text evidence="1">The sequence shown here is derived from an EMBL/GenBank/DDBJ whole genome shotgun (WGS) entry which is preliminary data.</text>
</comment>
<accession>A0ACB9CJF5</accession>
<reference evidence="1 2" key="2">
    <citation type="journal article" date="2022" name="Mol. Ecol. Resour.">
        <title>The genomes of chicory, endive, great burdock and yacon provide insights into Asteraceae paleo-polyploidization history and plant inulin production.</title>
        <authorList>
            <person name="Fan W."/>
            <person name="Wang S."/>
            <person name="Wang H."/>
            <person name="Wang A."/>
            <person name="Jiang F."/>
            <person name="Liu H."/>
            <person name="Zhao H."/>
            <person name="Xu D."/>
            <person name="Zhang Y."/>
        </authorList>
    </citation>
    <scope>NUCLEOTIDE SEQUENCE [LARGE SCALE GENOMIC DNA]</scope>
    <source>
        <strain evidence="2">cv. Niubang</strain>
    </source>
</reference>
<dbReference type="EMBL" id="CM042050">
    <property type="protein sequence ID" value="KAI3734383.1"/>
    <property type="molecule type" value="Genomic_DNA"/>
</dbReference>